<dbReference type="GO" id="GO:0006355">
    <property type="term" value="P:regulation of DNA-templated transcription"/>
    <property type="evidence" value="ECO:0007669"/>
    <property type="project" value="InterPro"/>
</dbReference>
<dbReference type="Gene3D" id="3.40.50.2300">
    <property type="match status" value="1"/>
</dbReference>
<reference evidence="6" key="2">
    <citation type="submission" date="2020-09" db="EMBL/GenBank/DDBJ databases">
        <authorList>
            <person name="Sun Q."/>
            <person name="Zhou Y."/>
        </authorList>
    </citation>
    <scope>NUCLEOTIDE SEQUENCE</scope>
    <source>
        <strain evidence="6">CGMCC 1.15290</strain>
    </source>
</reference>
<feature type="domain" description="HTH luxR-type" evidence="4">
    <location>
        <begin position="137"/>
        <end position="202"/>
    </location>
</feature>
<dbReference type="GO" id="GO:0000160">
    <property type="term" value="P:phosphorelay signal transduction system"/>
    <property type="evidence" value="ECO:0007669"/>
    <property type="project" value="InterPro"/>
</dbReference>
<dbReference type="InterPro" id="IPR000792">
    <property type="entry name" value="Tscrpt_reg_LuxR_C"/>
</dbReference>
<dbReference type="PROSITE" id="PS50043">
    <property type="entry name" value="HTH_LUXR_2"/>
    <property type="match status" value="1"/>
</dbReference>
<dbReference type="InterPro" id="IPR011006">
    <property type="entry name" value="CheY-like_superfamily"/>
</dbReference>
<dbReference type="PRINTS" id="PR00038">
    <property type="entry name" value="HTHLUXR"/>
</dbReference>
<keyword evidence="1 3" id="KW-0597">Phosphoprotein</keyword>
<dbReference type="PANTHER" id="PTHR43214">
    <property type="entry name" value="TWO-COMPONENT RESPONSE REGULATOR"/>
    <property type="match status" value="1"/>
</dbReference>
<dbReference type="Pfam" id="PF00072">
    <property type="entry name" value="Response_reg"/>
    <property type="match status" value="1"/>
</dbReference>
<dbReference type="Proteomes" id="UP000627292">
    <property type="component" value="Unassembled WGS sequence"/>
</dbReference>
<dbReference type="SUPFAM" id="SSF52172">
    <property type="entry name" value="CheY-like"/>
    <property type="match status" value="1"/>
</dbReference>
<dbReference type="InterPro" id="IPR058245">
    <property type="entry name" value="NreC/VraR/RcsB-like_REC"/>
</dbReference>
<dbReference type="CDD" id="cd17535">
    <property type="entry name" value="REC_NarL-like"/>
    <property type="match status" value="1"/>
</dbReference>
<gene>
    <name evidence="6" type="ORF">GCM10011379_11160</name>
</gene>
<evidence type="ECO:0000259" key="4">
    <source>
        <dbReference type="PROSITE" id="PS50043"/>
    </source>
</evidence>
<dbReference type="InterPro" id="IPR001789">
    <property type="entry name" value="Sig_transdc_resp-reg_receiver"/>
</dbReference>
<evidence type="ECO:0000256" key="3">
    <source>
        <dbReference type="PROSITE-ProRule" id="PRU00169"/>
    </source>
</evidence>
<dbReference type="PANTHER" id="PTHR43214:SF43">
    <property type="entry name" value="TWO-COMPONENT RESPONSE REGULATOR"/>
    <property type="match status" value="1"/>
</dbReference>
<keyword evidence="7" id="KW-1185">Reference proteome</keyword>
<evidence type="ECO:0000256" key="1">
    <source>
        <dbReference type="ARBA" id="ARBA00022553"/>
    </source>
</evidence>
<name>A0A917MSZ8_9BACT</name>
<organism evidence="6 7">
    <name type="scientific">Filimonas zeae</name>
    <dbReference type="NCBI Taxonomy" id="1737353"/>
    <lineage>
        <taxon>Bacteria</taxon>
        <taxon>Pseudomonadati</taxon>
        <taxon>Bacteroidota</taxon>
        <taxon>Chitinophagia</taxon>
        <taxon>Chitinophagales</taxon>
        <taxon>Chitinophagaceae</taxon>
        <taxon>Filimonas</taxon>
    </lineage>
</organism>
<dbReference type="SMART" id="SM00448">
    <property type="entry name" value="REC"/>
    <property type="match status" value="1"/>
</dbReference>
<dbReference type="EMBL" id="BMIB01000001">
    <property type="protein sequence ID" value="GGH61816.1"/>
    <property type="molecule type" value="Genomic_DNA"/>
</dbReference>
<dbReference type="SMART" id="SM00421">
    <property type="entry name" value="HTH_LUXR"/>
    <property type="match status" value="1"/>
</dbReference>
<protein>
    <submittedName>
        <fullName evidence="6">DNA-binding response regulator</fullName>
    </submittedName>
</protein>
<sequence>MSHKVFITDDHFMIVEGIRSLLQNEPGIHWMGHAMDAASCLEFLKTQQPDVILMDINLPDQKGTALCKTVKTLYPQVQILGLSTYNQQPVIRDMLSNGASGYLLKNASKEELIDAIDMVAAGGEYLCMEAAESLKNKVAAKPIITKREREILHLICDGLTNPEIAEKLFISLPTANTHRKSLLAKFGAKNVASLVKMAVEGGLV</sequence>
<evidence type="ECO:0000313" key="7">
    <source>
        <dbReference type="Proteomes" id="UP000627292"/>
    </source>
</evidence>
<comment type="caution">
    <text evidence="6">The sequence shown here is derived from an EMBL/GenBank/DDBJ whole genome shotgun (WGS) entry which is preliminary data.</text>
</comment>
<feature type="modified residue" description="4-aspartylphosphate" evidence="3">
    <location>
        <position position="55"/>
    </location>
</feature>
<evidence type="ECO:0000313" key="6">
    <source>
        <dbReference type="EMBL" id="GGH61816.1"/>
    </source>
</evidence>
<evidence type="ECO:0000256" key="2">
    <source>
        <dbReference type="ARBA" id="ARBA00023125"/>
    </source>
</evidence>
<dbReference type="InterPro" id="IPR039420">
    <property type="entry name" value="WalR-like"/>
</dbReference>
<reference evidence="6" key="1">
    <citation type="journal article" date="2014" name="Int. J. Syst. Evol. Microbiol.">
        <title>Complete genome sequence of Corynebacterium casei LMG S-19264T (=DSM 44701T), isolated from a smear-ripened cheese.</title>
        <authorList>
            <consortium name="US DOE Joint Genome Institute (JGI-PGF)"/>
            <person name="Walter F."/>
            <person name="Albersmeier A."/>
            <person name="Kalinowski J."/>
            <person name="Ruckert C."/>
        </authorList>
    </citation>
    <scope>NUCLEOTIDE SEQUENCE</scope>
    <source>
        <strain evidence="6">CGMCC 1.15290</strain>
    </source>
</reference>
<dbReference type="SUPFAM" id="SSF46894">
    <property type="entry name" value="C-terminal effector domain of the bipartite response regulators"/>
    <property type="match status" value="1"/>
</dbReference>
<dbReference type="InterPro" id="IPR016032">
    <property type="entry name" value="Sig_transdc_resp-reg_C-effctor"/>
</dbReference>
<dbReference type="CDD" id="cd06170">
    <property type="entry name" value="LuxR_C_like"/>
    <property type="match status" value="1"/>
</dbReference>
<dbReference type="RefSeq" id="WP_188950978.1">
    <property type="nucleotide sequence ID" value="NZ_BMIB01000001.1"/>
</dbReference>
<evidence type="ECO:0000259" key="5">
    <source>
        <dbReference type="PROSITE" id="PS50110"/>
    </source>
</evidence>
<dbReference type="PROSITE" id="PS50110">
    <property type="entry name" value="RESPONSE_REGULATORY"/>
    <property type="match status" value="1"/>
</dbReference>
<dbReference type="Pfam" id="PF00196">
    <property type="entry name" value="GerE"/>
    <property type="match status" value="1"/>
</dbReference>
<proteinExistence type="predicted"/>
<accession>A0A917MSZ8</accession>
<dbReference type="AlphaFoldDB" id="A0A917MSZ8"/>
<feature type="domain" description="Response regulatory" evidence="5">
    <location>
        <begin position="4"/>
        <end position="120"/>
    </location>
</feature>
<dbReference type="GO" id="GO:0003677">
    <property type="term" value="F:DNA binding"/>
    <property type="evidence" value="ECO:0007669"/>
    <property type="project" value="UniProtKB-KW"/>
</dbReference>
<keyword evidence="2 6" id="KW-0238">DNA-binding</keyword>